<sequence>MDQKQLMNLLHLHGAALIRAIVGSSSCENPDEETVEQYILEFIKDKQQQLNKDASNIKEEQKTASAVLKPLPLELYRQDQDILQRRRIFLK</sequence>
<protein>
    <submittedName>
        <fullName evidence="2">Uncharacterized protein</fullName>
    </submittedName>
</protein>
<reference evidence="2 3" key="1">
    <citation type="submission" date="2021-06" db="EMBL/GenBank/DDBJ databases">
        <title>Caerostris extrusa draft genome.</title>
        <authorList>
            <person name="Kono N."/>
            <person name="Arakawa K."/>
        </authorList>
    </citation>
    <scope>NUCLEOTIDE SEQUENCE [LARGE SCALE GENOMIC DNA]</scope>
</reference>
<dbReference type="AlphaFoldDB" id="A0AAV4MLT2"/>
<comment type="caution">
    <text evidence="2">The sequence shown here is derived from an EMBL/GenBank/DDBJ whole genome shotgun (WGS) entry which is preliminary data.</text>
</comment>
<name>A0AAV4MLT2_CAEEX</name>
<evidence type="ECO:0000256" key="1">
    <source>
        <dbReference type="SAM" id="SignalP"/>
    </source>
</evidence>
<accession>A0AAV4MLT2</accession>
<proteinExistence type="predicted"/>
<evidence type="ECO:0000313" key="3">
    <source>
        <dbReference type="Proteomes" id="UP001054945"/>
    </source>
</evidence>
<dbReference type="Proteomes" id="UP001054945">
    <property type="component" value="Unassembled WGS sequence"/>
</dbReference>
<keyword evidence="3" id="KW-1185">Reference proteome</keyword>
<keyword evidence="1" id="KW-0732">Signal</keyword>
<gene>
    <name evidence="2" type="ORF">CEXT_753901</name>
</gene>
<evidence type="ECO:0000313" key="2">
    <source>
        <dbReference type="EMBL" id="GIX72840.1"/>
    </source>
</evidence>
<feature type="signal peptide" evidence="1">
    <location>
        <begin position="1"/>
        <end position="27"/>
    </location>
</feature>
<feature type="chain" id="PRO_5043528642" evidence="1">
    <location>
        <begin position="28"/>
        <end position="91"/>
    </location>
</feature>
<organism evidence="2 3">
    <name type="scientific">Caerostris extrusa</name>
    <name type="common">Bark spider</name>
    <name type="synonym">Caerostris bankana</name>
    <dbReference type="NCBI Taxonomy" id="172846"/>
    <lineage>
        <taxon>Eukaryota</taxon>
        <taxon>Metazoa</taxon>
        <taxon>Ecdysozoa</taxon>
        <taxon>Arthropoda</taxon>
        <taxon>Chelicerata</taxon>
        <taxon>Arachnida</taxon>
        <taxon>Araneae</taxon>
        <taxon>Araneomorphae</taxon>
        <taxon>Entelegynae</taxon>
        <taxon>Araneoidea</taxon>
        <taxon>Araneidae</taxon>
        <taxon>Caerostris</taxon>
    </lineage>
</organism>
<dbReference type="EMBL" id="BPLR01002352">
    <property type="protein sequence ID" value="GIX72840.1"/>
    <property type="molecule type" value="Genomic_DNA"/>
</dbReference>